<feature type="domain" description="Methyltransferase" evidence="3">
    <location>
        <begin position="65"/>
        <end position="164"/>
    </location>
</feature>
<dbReference type="Proteomes" id="UP000017559">
    <property type="component" value="Unassembled WGS sequence"/>
</dbReference>
<comment type="caution">
    <text evidence="4">The sequence shown here is derived from an EMBL/GenBank/DDBJ whole genome shotgun (WGS) entry which is preliminary data.</text>
</comment>
<dbReference type="PANTHER" id="PTHR43861">
    <property type="entry name" value="TRANS-ACONITATE 2-METHYLTRANSFERASE-RELATED"/>
    <property type="match status" value="1"/>
</dbReference>
<dbReference type="InterPro" id="IPR041698">
    <property type="entry name" value="Methyltransf_25"/>
</dbReference>
<dbReference type="HOGENOM" id="CLU_037990_1_1_1"/>
<dbReference type="GO" id="GO:0008168">
    <property type="term" value="F:methyltransferase activity"/>
    <property type="evidence" value="ECO:0007669"/>
    <property type="project" value="UniProtKB-KW"/>
</dbReference>
<keyword evidence="1" id="KW-0808">Transferase</keyword>
<name>V2X1K6_MONRO</name>
<dbReference type="InterPro" id="IPR029063">
    <property type="entry name" value="SAM-dependent_MTases_sf"/>
</dbReference>
<organism evidence="4 5">
    <name type="scientific">Moniliophthora roreri (strain MCA 2997)</name>
    <name type="common">Cocoa frosty pod rot fungus</name>
    <name type="synonym">Crinipellis roreri</name>
    <dbReference type="NCBI Taxonomy" id="1381753"/>
    <lineage>
        <taxon>Eukaryota</taxon>
        <taxon>Fungi</taxon>
        <taxon>Dikarya</taxon>
        <taxon>Basidiomycota</taxon>
        <taxon>Agaricomycotina</taxon>
        <taxon>Agaricomycetes</taxon>
        <taxon>Agaricomycetidae</taxon>
        <taxon>Agaricales</taxon>
        <taxon>Marasmiineae</taxon>
        <taxon>Marasmiaceae</taxon>
        <taxon>Moniliophthora</taxon>
    </lineage>
</organism>
<dbReference type="PANTHER" id="PTHR43861:SF3">
    <property type="entry name" value="PUTATIVE (AFU_ORTHOLOGUE AFUA_2G14390)-RELATED"/>
    <property type="match status" value="1"/>
</dbReference>
<dbReference type="EMBL" id="AWSO01000229">
    <property type="protein sequence ID" value="ESK93018.1"/>
    <property type="molecule type" value="Genomic_DNA"/>
</dbReference>
<dbReference type="GO" id="GO:0032259">
    <property type="term" value="P:methylation"/>
    <property type="evidence" value="ECO:0007669"/>
    <property type="project" value="UniProtKB-KW"/>
</dbReference>
<gene>
    <name evidence="4" type="ORF">Moror_8921</name>
</gene>
<evidence type="ECO:0000259" key="3">
    <source>
        <dbReference type="Pfam" id="PF13649"/>
    </source>
</evidence>
<keyword evidence="4" id="KW-0489">Methyltransferase</keyword>
<dbReference type="Pfam" id="PF13649">
    <property type="entry name" value="Methyltransf_25"/>
    <property type="match status" value="1"/>
</dbReference>
<keyword evidence="5" id="KW-1185">Reference proteome</keyword>
<protein>
    <submittedName>
        <fullName evidence="4">Hexaprenyldihydroxybenzoate methyltransferase</fullName>
    </submittedName>
</protein>
<feature type="compositionally biased region" description="Basic residues" evidence="2">
    <location>
        <begin position="1"/>
        <end position="16"/>
    </location>
</feature>
<evidence type="ECO:0000256" key="2">
    <source>
        <dbReference type="SAM" id="MobiDB-lite"/>
    </source>
</evidence>
<sequence>MSHSHSHHHREHHGHHGHDFAASNRAHFNAHAETYDEFPGAKEVTKKIGEAILQTIPFDKESTTVLDFACGTGLVSSVLVPQSKFLLGVDISEAMIVQFTKRFAAQGLSADKVKGMAKELKGEPGELDGMKFDIVTCSAAYHHFDPSKLQNITNTLASFLKPGGYLFIFDFEPTEESMFEAHNSSDAVKDGAVGTLKGFSESVMRSLYEGSGLTESFEYSHITTFGMRGADLDIFMCKARKPVDSMTPSGL</sequence>
<dbReference type="OrthoDB" id="3647at2759"/>
<reference evidence="4 5" key="1">
    <citation type="journal article" date="2014" name="BMC Genomics">
        <title>Genome and secretome analysis of the hemibiotrophic fungal pathogen, Moniliophthora roreri, which causes frosty pod rot disease of cacao: mechanisms of the biotrophic and necrotrophic phases.</title>
        <authorList>
            <person name="Meinhardt L.W."/>
            <person name="Costa G.G.L."/>
            <person name="Thomazella D.P.T."/>
            <person name="Teixeira P.J.P.L."/>
            <person name="Carazzolle M.F."/>
            <person name="Schuster S.C."/>
            <person name="Carlson J.E."/>
            <person name="Guiltinan M.J."/>
            <person name="Mieczkowski P."/>
            <person name="Farmer A."/>
            <person name="Ramaraj T."/>
            <person name="Crozier J."/>
            <person name="Davis R.E."/>
            <person name="Shao J."/>
            <person name="Melnick R.L."/>
            <person name="Pereira G.A.G."/>
            <person name="Bailey B.A."/>
        </authorList>
    </citation>
    <scope>NUCLEOTIDE SEQUENCE [LARGE SCALE GENOMIC DNA]</scope>
    <source>
        <strain evidence="4 5">MCA 2997</strain>
    </source>
</reference>
<dbReference type="AlphaFoldDB" id="V2X1K6"/>
<dbReference type="Gene3D" id="3.40.50.150">
    <property type="entry name" value="Vaccinia Virus protein VP39"/>
    <property type="match status" value="1"/>
</dbReference>
<dbReference type="SUPFAM" id="SSF53335">
    <property type="entry name" value="S-adenosyl-L-methionine-dependent methyltransferases"/>
    <property type="match status" value="1"/>
</dbReference>
<dbReference type="CDD" id="cd02440">
    <property type="entry name" value="AdoMet_MTases"/>
    <property type="match status" value="1"/>
</dbReference>
<accession>V2X1K6</accession>
<evidence type="ECO:0000256" key="1">
    <source>
        <dbReference type="ARBA" id="ARBA00022679"/>
    </source>
</evidence>
<proteinExistence type="predicted"/>
<dbReference type="STRING" id="1381753.V2X1K6"/>
<dbReference type="KEGG" id="mrr:Moror_8921"/>
<feature type="region of interest" description="Disordered" evidence="2">
    <location>
        <begin position="1"/>
        <end position="20"/>
    </location>
</feature>
<evidence type="ECO:0000313" key="5">
    <source>
        <dbReference type="Proteomes" id="UP000017559"/>
    </source>
</evidence>
<evidence type="ECO:0000313" key="4">
    <source>
        <dbReference type="EMBL" id="ESK93018.1"/>
    </source>
</evidence>